<evidence type="ECO:0000313" key="1">
    <source>
        <dbReference type="EMBL" id="RLE51260.1"/>
    </source>
</evidence>
<protein>
    <submittedName>
        <fullName evidence="1">Uncharacterized protein</fullName>
    </submittedName>
</protein>
<comment type="caution">
    <text evidence="1">The sequence shown here is derived from an EMBL/GenBank/DDBJ whole genome shotgun (WGS) entry which is preliminary data.</text>
</comment>
<dbReference type="AlphaFoldDB" id="A0A497EX06"/>
<dbReference type="EMBL" id="QMQY01000011">
    <property type="protein sequence ID" value="RLE51260.1"/>
    <property type="molecule type" value="Genomic_DNA"/>
</dbReference>
<reference evidence="1 2" key="1">
    <citation type="submission" date="2018-06" db="EMBL/GenBank/DDBJ databases">
        <title>Extensive metabolic versatility and redundancy in microbially diverse, dynamic hydrothermal sediments.</title>
        <authorList>
            <person name="Dombrowski N."/>
            <person name="Teske A."/>
            <person name="Baker B.J."/>
        </authorList>
    </citation>
    <scope>NUCLEOTIDE SEQUENCE [LARGE SCALE GENOMIC DNA]</scope>
    <source>
        <strain evidence="1">B30_G17</strain>
    </source>
</reference>
<evidence type="ECO:0000313" key="2">
    <source>
        <dbReference type="Proteomes" id="UP000281962"/>
    </source>
</evidence>
<name>A0A497EX06_9CREN</name>
<sequence length="119" mass="13755">MIEFKWNNFTIKIFSIEERQIEDLGFCAYLSKKNPLWLKGLVVCACCDILDARSIAKEFLKNKTILMEQVCYSIKPNYERVIKVKDGDVIISTPLIKAYGLFKALGEFIIENILNNKTK</sequence>
<accession>A0A497EX06</accession>
<gene>
    <name evidence="1" type="ORF">DRJ21_00520</name>
</gene>
<organism evidence="1 2">
    <name type="scientific">Thermoproteota archaeon</name>
    <dbReference type="NCBI Taxonomy" id="2056631"/>
    <lineage>
        <taxon>Archaea</taxon>
        <taxon>Thermoproteota</taxon>
    </lineage>
</organism>
<proteinExistence type="predicted"/>
<dbReference type="Proteomes" id="UP000281962">
    <property type="component" value="Unassembled WGS sequence"/>
</dbReference>